<dbReference type="SUPFAM" id="SSF52540">
    <property type="entry name" value="P-loop containing nucleoside triphosphate hydrolases"/>
    <property type="match status" value="1"/>
</dbReference>
<dbReference type="SMART" id="SM00487">
    <property type="entry name" value="DEXDc"/>
    <property type="match status" value="1"/>
</dbReference>
<dbReference type="InterPro" id="IPR001650">
    <property type="entry name" value="Helicase_C-like"/>
</dbReference>
<dbReference type="InterPro" id="IPR011545">
    <property type="entry name" value="DEAD/DEAH_box_helicase_dom"/>
</dbReference>
<dbReference type="EMBL" id="CP014245">
    <property type="protein sequence ID" value="AMD21373.1"/>
    <property type="molecule type" value="Genomic_DNA"/>
</dbReference>
<dbReference type="STRING" id="45286.A0A109UZD9"/>
<keyword evidence="9" id="KW-1185">Reference proteome</keyword>
<dbReference type="OrthoDB" id="10256233at2759"/>
<protein>
    <submittedName>
        <fullName evidence="8">HER094Cp</fullName>
    </submittedName>
</protein>
<keyword evidence="2" id="KW-0378">Hydrolase</keyword>
<evidence type="ECO:0000313" key="9">
    <source>
        <dbReference type="Proteomes" id="UP000243052"/>
    </source>
</evidence>
<dbReference type="Proteomes" id="UP000243052">
    <property type="component" value="Chromosome v"/>
</dbReference>
<keyword evidence="5" id="KW-0694">RNA-binding</keyword>
<evidence type="ECO:0000259" key="7">
    <source>
        <dbReference type="PROSITE" id="PS51194"/>
    </source>
</evidence>
<dbReference type="GO" id="GO:0005524">
    <property type="term" value="F:ATP binding"/>
    <property type="evidence" value="ECO:0007669"/>
    <property type="project" value="UniProtKB-KW"/>
</dbReference>
<feature type="domain" description="Helicase ATP-binding" evidence="6">
    <location>
        <begin position="135"/>
        <end position="323"/>
    </location>
</feature>
<dbReference type="InterPro" id="IPR027417">
    <property type="entry name" value="P-loop_NTPase"/>
</dbReference>
<name>A0A109UZD9_9SACH</name>
<dbReference type="RefSeq" id="XP_017988369.1">
    <property type="nucleotide sequence ID" value="XM_018132880.1"/>
</dbReference>
<feature type="domain" description="Helicase C-terminal" evidence="7">
    <location>
        <begin position="354"/>
        <end position="538"/>
    </location>
</feature>
<gene>
    <name evidence="8" type="ORF">AW171_hschr53323</name>
</gene>
<dbReference type="AlphaFoldDB" id="A0A109UZD9"/>
<dbReference type="CDD" id="cd18787">
    <property type="entry name" value="SF2_C_DEAD"/>
    <property type="match status" value="1"/>
</dbReference>
<evidence type="ECO:0000313" key="8">
    <source>
        <dbReference type="EMBL" id="AMD21373.1"/>
    </source>
</evidence>
<keyword evidence="3" id="KW-0347">Helicase</keyword>
<evidence type="ECO:0000256" key="3">
    <source>
        <dbReference type="ARBA" id="ARBA00022806"/>
    </source>
</evidence>
<evidence type="ECO:0000259" key="6">
    <source>
        <dbReference type="PROSITE" id="PS51192"/>
    </source>
</evidence>
<dbReference type="GO" id="GO:0016787">
    <property type="term" value="F:hydrolase activity"/>
    <property type="evidence" value="ECO:0007669"/>
    <property type="project" value="UniProtKB-KW"/>
</dbReference>
<dbReference type="Pfam" id="PF00271">
    <property type="entry name" value="Helicase_C"/>
    <property type="match status" value="1"/>
</dbReference>
<dbReference type="GO" id="GO:0003724">
    <property type="term" value="F:RNA helicase activity"/>
    <property type="evidence" value="ECO:0007669"/>
    <property type="project" value="TreeGrafter"/>
</dbReference>
<dbReference type="GO" id="GO:0006364">
    <property type="term" value="P:rRNA processing"/>
    <property type="evidence" value="ECO:0007669"/>
    <property type="project" value="UniProtKB-ARBA"/>
</dbReference>
<organism evidence="8 9">
    <name type="scientific">Eremothecium sinecaudum</name>
    <dbReference type="NCBI Taxonomy" id="45286"/>
    <lineage>
        <taxon>Eukaryota</taxon>
        <taxon>Fungi</taxon>
        <taxon>Dikarya</taxon>
        <taxon>Ascomycota</taxon>
        <taxon>Saccharomycotina</taxon>
        <taxon>Saccharomycetes</taxon>
        <taxon>Saccharomycetales</taxon>
        <taxon>Saccharomycetaceae</taxon>
        <taxon>Eremothecium</taxon>
    </lineage>
</organism>
<reference evidence="8 9" key="1">
    <citation type="submission" date="2016-01" db="EMBL/GenBank/DDBJ databases">
        <title>Genome sequence of the yeast Holleya sinecauda.</title>
        <authorList>
            <person name="Dietrich F.S."/>
        </authorList>
    </citation>
    <scope>NUCLEOTIDE SEQUENCE [LARGE SCALE GENOMIC DNA]</scope>
    <source>
        <strain evidence="8 9">ATCC 58844</strain>
    </source>
</reference>
<dbReference type="PROSITE" id="PS51194">
    <property type="entry name" value="HELICASE_CTER"/>
    <property type="match status" value="1"/>
</dbReference>
<sequence length="538" mass="60884">MLNLFLRSLHPYNISRTYNKFGIRTLKTNAKHKKVKNKDTLAPKPFQYGKFGGLAVNKEHLLTHSKNLVSKITTFEQLKLLPDVRTKLKELIAGETILNKSVNTSKVDSECDKIPIEDIKPTPIQVTAIQKISKKLMDPKLQVHMLAAETGSGKTMAYIFPLVDYLKRQENEFPEMWEQIKNKAIIRAIILVPTHELVEQVYGTISKLNTPLGLNTFKWDSGTPYPVLLDALKNRIDIMVTTPGKILSLFNIRMINRPDRFLSQAKFVVMDEADTLMDQSWVEDTYKAIKLMQNANHLVFCSATIPAEFEKAMDKLFPTLNLSISPNLHKINKSSKVRFIDASLNPYKGSKIKALAQTLYAIMMSNTTKRDKRCIVFVNEKKSVGTLVETLRTKYGHDVKGISSADTVDERLAILKEFNEAAKVPVIEKQSSTPKSEIKITKSNISMKYNNEPREDEEMATPVKVLVTTDLLARGMNFKEVNHVILYDIPDKAVDLVHRVGRTGRMNQSGTVYLIADKKAKSWAKGLPSIVKKNIVLQ</sequence>
<dbReference type="PANTHER" id="PTHR47959:SF13">
    <property type="entry name" value="ATP-DEPENDENT RNA HELICASE RHLE"/>
    <property type="match status" value="1"/>
</dbReference>
<dbReference type="Gene3D" id="3.40.50.300">
    <property type="entry name" value="P-loop containing nucleotide triphosphate hydrolases"/>
    <property type="match status" value="2"/>
</dbReference>
<keyword evidence="1" id="KW-0547">Nucleotide-binding</keyword>
<evidence type="ECO:0000256" key="2">
    <source>
        <dbReference type="ARBA" id="ARBA00022801"/>
    </source>
</evidence>
<accession>A0A109UZD9</accession>
<dbReference type="GeneID" id="28724662"/>
<dbReference type="SMART" id="SM00490">
    <property type="entry name" value="HELICc"/>
    <property type="match status" value="1"/>
</dbReference>
<keyword evidence="4" id="KW-0067">ATP-binding</keyword>
<proteinExistence type="predicted"/>
<dbReference type="Pfam" id="PF00270">
    <property type="entry name" value="DEAD"/>
    <property type="match status" value="1"/>
</dbReference>
<dbReference type="PROSITE" id="PS51192">
    <property type="entry name" value="HELICASE_ATP_BIND_1"/>
    <property type="match status" value="1"/>
</dbReference>
<dbReference type="InterPro" id="IPR050079">
    <property type="entry name" value="DEAD_box_RNA_helicase"/>
</dbReference>
<evidence type="ECO:0000256" key="4">
    <source>
        <dbReference type="ARBA" id="ARBA00022840"/>
    </source>
</evidence>
<evidence type="ECO:0000256" key="5">
    <source>
        <dbReference type="ARBA" id="ARBA00022884"/>
    </source>
</evidence>
<dbReference type="InterPro" id="IPR014001">
    <property type="entry name" value="Helicase_ATP-bd"/>
</dbReference>
<evidence type="ECO:0000256" key="1">
    <source>
        <dbReference type="ARBA" id="ARBA00022741"/>
    </source>
</evidence>
<dbReference type="PANTHER" id="PTHR47959">
    <property type="entry name" value="ATP-DEPENDENT RNA HELICASE RHLE-RELATED"/>
    <property type="match status" value="1"/>
</dbReference>
<dbReference type="GO" id="GO:0005829">
    <property type="term" value="C:cytosol"/>
    <property type="evidence" value="ECO:0007669"/>
    <property type="project" value="TreeGrafter"/>
</dbReference>
<dbReference type="GO" id="GO:0003723">
    <property type="term" value="F:RNA binding"/>
    <property type="evidence" value="ECO:0007669"/>
    <property type="project" value="UniProtKB-KW"/>
</dbReference>